<dbReference type="GeneTree" id="ENSGT00940000160324"/>
<reference evidence="6" key="2">
    <citation type="submission" date="2025-09" db="UniProtKB">
        <authorList>
            <consortium name="Ensembl"/>
        </authorList>
    </citation>
    <scope>IDENTIFICATION</scope>
</reference>
<evidence type="ECO:0000256" key="4">
    <source>
        <dbReference type="ARBA" id="ARBA00023136"/>
    </source>
</evidence>
<sequence>MFQVVLPRFIGSNVQPMTGSHSHLIPCATLISCASGGRRDNRSETRQRIAGVRTTRWVRRHTDMKNHRRAAYDVHHASRDGKDTMPLPGCTASREKGADAATLDPAGGTNGERVVLKKKITLFRGISIIIGTIVGSGIFISPKGILAHTGSVGMSLIVWAACGILSLFGALCYAELGTCIKKSGGHYTYIKEAFGPLPAFVQLWVDLIIIRPAANALISLAFGRYILEPIFIPCQSPKLAVKCLAALGTTFLMFVNSMSVSWTAKLQNFLTCCKLVALSIVIIPGVIHLGFEHTENFQEAFVGRDVDVMGPPIGFLCWDVCLRWMVLHELCDGRSGQSRKKHPSGHLHLHEHCNGGIHSRKRGLFHGYDSGRNPGLRCRGCDLCREVVGKILNHHSNIRCTVLLWLIEWGTFCCVTGVLRCFTGSPPT</sequence>
<dbReference type="Ensembl" id="ENSEBUT00000014714.1">
    <property type="protein sequence ID" value="ENSEBUP00000014137.1"/>
    <property type="gene ID" value="ENSEBUG00000008918.1"/>
</dbReference>
<dbReference type="Gene3D" id="1.20.1740.10">
    <property type="entry name" value="Amino acid/polyamine transporter I"/>
    <property type="match status" value="1"/>
</dbReference>
<evidence type="ECO:0000256" key="2">
    <source>
        <dbReference type="ARBA" id="ARBA00022692"/>
    </source>
</evidence>
<evidence type="ECO:0000313" key="6">
    <source>
        <dbReference type="Ensembl" id="ENSEBUP00000014137.1"/>
    </source>
</evidence>
<feature type="transmembrane region" description="Helical" evidence="5">
    <location>
        <begin position="269"/>
        <end position="291"/>
    </location>
</feature>
<reference evidence="6" key="1">
    <citation type="submission" date="2025-08" db="UniProtKB">
        <authorList>
            <consortium name="Ensembl"/>
        </authorList>
    </citation>
    <scope>IDENTIFICATION</scope>
</reference>
<organism evidence="6 7">
    <name type="scientific">Eptatretus burgeri</name>
    <name type="common">Inshore hagfish</name>
    <dbReference type="NCBI Taxonomy" id="7764"/>
    <lineage>
        <taxon>Eukaryota</taxon>
        <taxon>Metazoa</taxon>
        <taxon>Chordata</taxon>
        <taxon>Craniata</taxon>
        <taxon>Vertebrata</taxon>
        <taxon>Cyclostomata</taxon>
        <taxon>Myxini</taxon>
        <taxon>Myxiniformes</taxon>
        <taxon>Myxinidae</taxon>
        <taxon>Eptatretinae</taxon>
        <taxon>Eptatretus</taxon>
    </lineage>
</organism>
<dbReference type="PANTHER" id="PTHR11785">
    <property type="entry name" value="AMINO ACID TRANSPORTER"/>
    <property type="match status" value="1"/>
</dbReference>
<proteinExistence type="predicted"/>
<comment type="subcellular location">
    <subcellularLocation>
        <location evidence="1">Membrane</location>
        <topology evidence="1">Multi-pass membrane protein</topology>
    </subcellularLocation>
</comment>
<dbReference type="FunFam" id="1.20.1740.10:FF:000056">
    <property type="entry name" value="Y+L amino acid transporter 2"/>
    <property type="match status" value="1"/>
</dbReference>
<name>A0A8C4QE45_EPTBU</name>
<keyword evidence="3 5" id="KW-1133">Transmembrane helix</keyword>
<dbReference type="InterPro" id="IPR002293">
    <property type="entry name" value="AA/rel_permease1"/>
</dbReference>
<keyword evidence="2 5" id="KW-0812">Transmembrane</keyword>
<evidence type="ECO:0000256" key="5">
    <source>
        <dbReference type="SAM" id="Phobius"/>
    </source>
</evidence>
<dbReference type="GO" id="GO:0016020">
    <property type="term" value="C:membrane"/>
    <property type="evidence" value="ECO:0007669"/>
    <property type="project" value="UniProtKB-SubCell"/>
</dbReference>
<dbReference type="AlphaFoldDB" id="A0A8C4QE45"/>
<feature type="transmembrane region" description="Helical" evidence="5">
    <location>
        <begin position="122"/>
        <end position="140"/>
    </location>
</feature>
<accession>A0A8C4QE45</accession>
<feature type="transmembrane region" description="Helical" evidence="5">
    <location>
        <begin position="152"/>
        <end position="174"/>
    </location>
</feature>
<dbReference type="Pfam" id="PF13520">
    <property type="entry name" value="AA_permease_2"/>
    <property type="match status" value="1"/>
</dbReference>
<evidence type="ECO:0000256" key="3">
    <source>
        <dbReference type="ARBA" id="ARBA00022989"/>
    </source>
</evidence>
<evidence type="ECO:0000256" key="1">
    <source>
        <dbReference type="ARBA" id="ARBA00004141"/>
    </source>
</evidence>
<dbReference type="GO" id="GO:0015179">
    <property type="term" value="F:L-amino acid transmembrane transporter activity"/>
    <property type="evidence" value="ECO:0007669"/>
    <property type="project" value="TreeGrafter"/>
</dbReference>
<dbReference type="Proteomes" id="UP000694388">
    <property type="component" value="Unplaced"/>
</dbReference>
<evidence type="ECO:0000313" key="7">
    <source>
        <dbReference type="Proteomes" id="UP000694388"/>
    </source>
</evidence>
<dbReference type="PANTHER" id="PTHR11785:SF323">
    <property type="entry name" value="CYSTINE_GLUTAMATE TRANSPORTER"/>
    <property type="match status" value="1"/>
</dbReference>
<keyword evidence="4 5" id="KW-0472">Membrane</keyword>
<dbReference type="InterPro" id="IPR050598">
    <property type="entry name" value="AminoAcid_Transporter"/>
</dbReference>
<keyword evidence="7" id="KW-1185">Reference proteome</keyword>
<protein>
    <submittedName>
        <fullName evidence="6">Solute carrier family 7 member 11</fullName>
    </submittedName>
</protein>